<proteinExistence type="predicted"/>
<dbReference type="InterPro" id="IPR000653">
    <property type="entry name" value="DegT/StrS_aminotransferase"/>
</dbReference>
<protein>
    <submittedName>
        <fullName evidence="2">dTDP-4-amino-4,6-dideoxygalactose transaminase</fullName>
    </submittedName>
</protein>
<evidence type="ECO:0000313" key="3">
    <source>
        <dbReference type="Proteomes" id="UP000523007"/>
    </source>
</evidence>
<dbReference type="Pfam" id="PF01041">
    <property type="entry name" value="DegT_DnrJ_EryC1"/>
    <property type="match status" value="1"/>
</dbReference>
<gene>
    <name evidence="2" type="ORF">F4561_006026</name>
</gene>
<dbReference type="GO" id="GO:0000271">
    <property type="term" value="P:polysaccharide biosynthetic process"/>
    <property type="evidence" value="ECO:0007669"/>
    <property type="project" value="TreeGrafter"/>
</dbReference>
<dbReference type="Gene3D" id="3.40.640.10">
    <property type="entry name" value="Type I PLP-dependent aspartate aminotransferase-like (Major domain)"/>
    <property type="match status" value="1"/>
</dbReference>
<evidence type="ECO:0000256" key="1">
    <source>
        <dbReference type="ARBA" id="ARBA00001933"/>
    </source>
</evidence>
<dbReference type="GO" id="GO:0008483">
    <property type="term" value="F:transaminase activity"/>
    <property type="evidence" value="ECO:0007669"/>
    <property type="project" value="TreeGrafter"/>
</dbReference>
<dbReference type="InterPro" id="IPR015421">
    <property type="entry name" value="PyrdxlP-dep_Trfase_major"/>
</dbReference>
<evidence type="ECO:0000313" key="2">
    <source>
        <dbReference type="EMBL" id="MBB4935132.1"/>
    </source>
</evidence>
<accession>A0A7W7RND4</accession>
<dbReference type="AlphaFoldDB" id="A0A7W7RND4"/>
<dbReference type="PANTHER" id="PTHR30244">
    <property type="entry name" value="TRANSAMINASE"/>
    <property type="match status" value="1"/>
</dbReference>
<comment type="caution">
    <text evidence="2">The sequence shown here is derived from an EMBL/GenBank/DDBJ whole genome shotgun (WGS) entry which is preliminary data.</text>
</comment>
<dbReference type="PANTHER" id="PTHR30244:SF34">
    <property type="entry name" value="DTDP-4-AMINO-4,6-DIDEOXYGALACTOSE TRANSAMINASE"/>
    <property type="match status" value="1"/>
</dbReference>
<reference evidence="2 3" key="1">
    <citation type="submission" date="2020-08" db="EMBL/GenBank/DDBJ databases">
        <title>Sequencing the genomes of 1000 actinobacteria strains.</title>
        <authorList>
            <person name="Klenk H.-P."/>
        </authorList>
    </citation>
    <scope>NUCLEOTIDE SEQUENCE [LARGE SCALE GENOMIC DNA]</scope>
    <source>
        <strain evidence="2 3">DSM 102030</strain>
    </source>
</reference>
<dbReference type="InterPro" id="IPR015424">
    <property type="entry name" value="PyrdxlP-dep_Trfase"/>
</dbReference>
<comment type="cofactor">
    <cofactor evidence="1">
        <name>pyridoxal 5'-phosphate</name>
        <dbReference type="ChEBI" id="CHEBI:597326"/>
    </cofactor>
</comment>
<dbReference type="GO" id="GO:0030170">
    <property type="term" value="F:pyridoxal phosphate binding"/>
    <property type="evidence" value="ECO:0007669"/>
    <property type="project" value="TreeGrafter"/>
</dbReference>
<keyword evidence="3" id="KW-1185">Reference proteome</keyword>
<dbReference type="Proteomes" id="UP000523007">
    <property type="component" value="Unassembled WGS sequence"/>
</dbReference>
<sequence length="91" mass="9989">MGIGPGDEVLVQDYTFFATAMPLFQLGAAPVPVDVDYSGELDLDQAHALITPATKALVATHMWGHPQQMRRLRSFCGRHGIARGRQCRPAR</sequence>
<name>A0A7W7RND4_9ACTN</name>
<dbReference type="EMBL" id="JACHJT010000002">
    <property type="protein sequence ID" value="MBB4935132.1"/>
    <property type="molecule type" value="Genomic_DNA"/>
</dbReference>
<dbReference type="SUPFAM" id="SSF53383">
    <property type="entry name" value="PLP-dependent transferases"/>
    <property type="match status" value="1"/>
</dbReference>
<organism evidence="2 3">
    <name type="scientific">Lipingzhangella halophila</name>
    <dbReference type="NCBI Taxonomy" id="1783352"/>
    <lineage>
        <taxon>Bacteria</taxon>
        <taxon>Bacillati</taxon>
        <taxon>Actinomycetota</taxon>
        <taxon>Actinomycetes</taxon>
        <taxon>Streptosporangiales</taxon>
        <taxon>Nocardiopsidaceae</taxon>
        <taxon>Lipingzhangella</taxon>
    </lineage>
</organism>